<evidence type="ECO:0000256" key="1">
    <source>
        <dbReference type="ARBA" id="ARBA00004418"/>
    </source>
</evidence>
<comment type="caution">
    <text evidence="5">The sequence shown here is derived from an EMBL/GenBank/DDBJ whole genome shotgun (WGS) entry which is preliminary data.</text>
</comment>
<name>A0A8J6NQB7_9BACT</name>
<organism evidence="5 6">
    <name type="scientific">Candidatus Desulfatibia profunda</name>
    <dbReference type="NCBI Taxonomy" id="2841695"/>
    <lineage>
        <taxon>Bacteria</taxon>
        <taxon>Pseudomonadati</taxon>
        <taxon>Thermodesulfobacteriota</taxon>
        <taxon>Desulfobacteria</taxon>
        <taxon>Desulfobacterales</taxon>
        <taxon>Desulfobacterales incertae sedis</taxon>
        <taxon>Candidatus Desulfatibia</taxon>
    </lineage>
</organism>
<evidence type="ECO:0000259" key="4">
    <source>
        <dbReference type="Pfam" id="PF01058"/>
    </source>
</evidence>
<dbReference type="InterPro" id="IPR006137">
    <property type="entry name" value="NADH_UbQ_OxRdtase-like_20kDa"/>
</dbReference>
<feature type="domain" description="NADH:ubiquinone oxidoreductase-like 20kDa subunit" evidence="4">
    <location>
        <begin position="21"/>
        <end position="155"/>
    </location>
</feature>
<proteinExistence type="predicted"/>
<dbReference type="SUPFAM" id="SSF56770">
    <property type="entry name" value="HydA/Nqo6-like"/>
    <property type="match status" value="1"/>
</dbReference>
<dbReference type="GO" id="GO:0016491">
    <property type="term" value="F:oxidoreductase activity"/>
    <property type="evidence" value="ECO:0007669"/>
    <property type="project" value="UniProtKB-KW"/>
</dbReference>
<dbReference type="Gene3D" id="3.40.50.700">
    <property type="entry name" value="NADH:ubiquinone oxidoreductase-like, 20kDa subunit"/>
    <property type="match status" value="1"/>
</dbReference>
<sequence length="252" mass="27950">MEYLGIKPNKPKVAVFDFTGCEGCELQLVNKEDTLIDFLKAIDLRGFRKASTAINDDYDIALIEGAISRDDEIKRLEKIRSRAKVLVAMGSCACFGGVNKMKNDFDLQKANKEVYGDNPKETAKVKAIKDVVKVDLEIPGCPISKDEVESIIKHLVWGMPFSYPVYPVCLECKQRFTTCMFEKGQLCLGPITKAGCKAPCPAGGLGCWGCRGPARDPNYESFLAIVEERGFTPAEVNERLNFFGGFQEINAR</sequence>
<protein>
    <submittedName>
        <fullName evidence="5">NADH:ubiquinone oxidoreductase</fullName>
    </submittedName>
</protein>
<keyword evidence="2" id="KW-0574">Periplasm</keyword>
<keyword evidence="3" id="KW-0560">Oxidoreductase</keyword>
<dbReference type="Pfam" id="PF01058">
    <property type="entry name" value="Oxidored_q6"/>
    <property type="match status" value="1"/>
</dbReference>
<dbReference type="EMBL" id="JACNJH010000231">
    <property type="protein sequence ID" value="MBC8362909.1"/>
    <property type="molecule type" value="Genomic_DNA"/>
</dbReference>
<evidence type="ECO:0000313" key="6">
    <source>
        <dbReference type="Proteomes" id="UP000603434"/>
    </source>
</evidence>
<dbReference type="PANTHER" id="PTHR42845">
    <property type="entry name" value="COENZYME F420-REDUCING HYDROGENASE, GAMMA SUBUNIT"/>
    <property type="match status" value="1"/>
</dbReference>
<gene>
    <name evidence="5" type="ORF">H8E23_16110</name>
</gene>
<reference evidence="5 6" key="1">
    <citation type="submission" date="2020-08" db="EMBL/GenBank/DDBJ databases">
        <title>Bridging the membrane lipid divide: bacteria of the FCB group superphylum have the potential to synthesize archaeal ether lipids.</title>
        <authorList>
            <person name="Villanueva L."/>
            <person name="Von Meijenfeldt F.A.B."/>
            <person name="Westbye A.B."/>
            <person name="Yadav S."/>
            <person name="Hopmans E.C."/>
            <person name="Dutilh B.E."/>
            <person name="Sinninghe Damste J.S."/>
        </authorList>
    </citation>
    <scope>NUCLEOTIDE SEQUENCE [LARGE SCALE GENOMIC DNA]</scope>
    <source>
        <strain evidence="5">NIOZ-UU30</strain>
    </source>
</reference>
<evidence type="ECO:0000256" key="3">
    <source>
        <dbReference type="ARBA" id="ARBA00023002"/>
    </source>
</evidence>
<comment type="subcellular location">
    <subcellularLocation>
        <location evidence="1">Periplasm</location>
    </subcellularLocation>
</comment>
<dbReference type="GO" id="GO:0042597">
    <property type="term" value="C:periplasmic space"/>
    <property type="evidence" value="ECO:0007669"/>
    <property type="project" value="UniProtKB-SubCell"/>
</dbReference>
<dbReference type="Proteomes" id="UP000603434">
    <property type="component" value="Unassembled WGS sequence"/>
</dbReference>
<evidence type="ECO:0000313" key="5">
    <source>
        <dbReference type="EMBL" id="MBC8362909.1"/>
    </source>
</evidence>
<dbReference type="InterPro" id="IPR037024">
    <property type="entry name" value="NiFe_Hase_small_N_sf"/>
</dbReference>
<dbReference type="PANTHER" id="PTHR42845:SF1">
    <property type="entry name" value="HYDROGENASE SMALL SUBUNIT"/>
    <property type="match status" value="1"/>
</dbReference>
<dbReference type="InterPro" id="IPR051349">
    <property type="entry name" value="Hydrogenase_assoc-protein"/>
</dbReference>
<evidence type="ECO:0000256" key="2">
    <source>
        <dbReference type="ARBA" id="ARBA00022764"/>
    </source>
</evidence>
<accession>A0A8J6NQB7</accession>
<dbReference type="AlphaFoldDB" id="A0A8J6NQB7"/>
<dbReference type="GO" id="GO:0051536">
    <property type="term" value="F:iron-sulfur cluster binding"/>
    <property type="evidence" value="ECO:0007669"/>
    <property type="project" value="InterPro"/>
</dbReference>